<protein>
    <submittedName>
        <fullName evidence="2">Uncharacterized protein</fullName>
    </submittedName>
</protein>
<name>A0ABR1HFN6_9HYPO</name>
<feature type="compositionally biased region" description="Basic residues" evidence="1">
    <location>
        <begin position="320"/>
        <end position="333"/>
    </location>
</feature>
<keyword evidence="3" id="KW-1185">Reference proteome</keyword>
<organism evidence="2 3">
    <name type="scientific">Neonectria magnoliae</name>
    <dbReference type="NCBI Taxonomy" id="2732573"/>
    <lineage>
        <taxon>Eukaryota</taxon>
        <taxon>Fungi</taxon>
        <taxon>Dikarya</taxon>
        <taxon>Ascomycota</taxon>
        <taxon>Pezizomycotina</taxon>
        <taxon>Sordariomycetes</taxon>
        <taxon>Hypocreomycetidae</taxon>
        <taxon>Hypocreales</taxon>
        <taxon>Nectriaceae</taxon>
        <taxon>Neonectria</taxon>
    </lineage>
</organism>
<evidence type="ECO:0000313" key="2">
    <source>
        <dbReference type="EMBL" id="KAK7419961.1"/>
    </source>
</evidence>
<feature type="region of interest" description="Disordered" evidence="1">
    <location>
        <begin position="271"/>
        <end position="333"/>
    </location>
</feature>
<dbReference type="Proteomes" id="UP001498421">
    <property type="component" value="Unassembled WGS sequence"/>
</dbReference>
<feature type="compositionally biased region" description="Basic and acidic residues" evidence="1">
    <location>
        <begin position="294"/>
        <end position="319"/>
    </location>
</feature>
<proteinExistence type="predicted"/>
<evidence type="ECO:0000313" key="3">
    <source>
        <dbReference type="Proteomes" id="UP001498421"/>
    </source>
</evidence>
<gene>
    <name evidence="2" type="ORF">QQZ08_010597</name>
</gene>
<reference evidence="2 3" key="1">
    <citation type="journal article" date="2025" name="Microbiol. Resour. Announc.">
        <title>Draft genome sequences for Neonectria magnoliae and Neonectria punicea, canker pathogens of Liriodendron tulipifera and Acer saccharum in West Virginia.</title>
        <authorList>
            <person name="Petronek H.M."/>
            <person name="Kasson M.T."/>
            <person name="Metheny A.M."/>
            <person name="Stauder C.M."/>
            <person name="Lovett B."/>
            <person name="Lynch S.C."/>
            <person name="Garnas J.R."/>
            <person name="Kasson L.R."/>
            <person name="Stajich J.E."/>
        </authorList>
    </citation>
    <scope>NUCLEOTIDE SEQUENCE [LARGE SCALE GENOMIC DNA]</scope>
    <source>
        <strain evidence="2 3">NRRL 64651</strain>
    </source>
</reference>
<evidence type="ECO:0000256" key="1">
    <source>
        <dbReference type="SAM" id="MobiDB-lite"/>
    </source>
</evidence>
<dbReference type="EMBL" id="JAZAVK010000141">
    <property type="protein sequence ID" value="KAK7419961.1"/>
    <property type="molecule type" value="Genomic_DNA"/>
</dbReference>
<comment type="caution">
    <text evidence="2">The sequence shown here is derived from an EMBL/GenBank/DDBJ whole genome shotgun (WGS) entry which is preliminary data.</text>
</comment>
<accession>A0ABR1HFN6</accession>
<sequence length="333" mass="38645">MVSFCDRNFRDVSWDELDGHTQAAFTQMTPDARRLMDIHWGRVYLFVGRIWRIIDEAIFQKTNTHSVQWESPYFKHQHEMLKELRKSNPGAPHSHLTRKWREWDYLSFYLFQGTADAPPRGRIRLACFYQILADGIGPLFPKVLCSTSSEQVRSIGYFFIQREQDLSYCQDYHYFLFAHPGTLETSGFEFRSILTVSQAMKGIDMEYGRFDIDSFHTHTTFEGQRVDLIVAPMLMTVYFTRPPPEFSRIPFVNLPMLVCAGWIEELDRMEDDEGESNDGVSKETEPSQTGSGRTETEPAKIKTEPARTRSAKTKTEPGKGKGKKPSKRGRRRK</sequence>